<protein>
    <submittedName>
        <fullName evidence="3">Glycosyl transferase, group 1</fullName>
    </submittedName>
</protein>
<evidence type="ECO:0000313" key="3">
    <source>
        <dbReference type="EMBL" id="EHJ09826.1"/>
    </source>
</evidence>
<dbReference type="GeneID" id="88768715"/>
<name>G5JDA0_CROWT</name>
<dbReference type="PANTHER" id="PTHR12526">
    <property type="entry name" value="GLYCOSYLTRANSFERASE"/>
    <property type="match status" value="1"/>
</dbReference>
<dbReference type="Pfam" id="PF13439">
    <property type="entry name" value="Glyco_transf_4"/>
    <property type="match status" value="1"/>
</dbReference>
<dbReference type="AlphaFoldDB" id="G5JDA0"/>
<evidence type="ECO:0000259" key="1">
    <source>
        <dbReference type="Pfam" id="PF00534"/>
    </source>
</evidence>
<dbReference type="GO" id="GO:0016757">
    <property type="term" value="F:glycosyltransferase activity"/>
    <property type="evidence" value="ECO:0007669"/>
    <property type="project" value="InterPro"/>
</dbReference>
<feature type="domain" description="Glycosyl transferase family 1" evidence="1">
    <location>
        <begin position="198"/>
        <end position="365"/>
    </location>
</feature>
<dbReference type="InterPro" id="IPR001296">
    <property type="entry name" value="Glyco_trans_1"/>
</dbReference>
<dbReference type="Gene3D" id="3.40.50.2000">
    <property type="entry name" value="Glycogen Phosphorylase B"/>
    <property type="match status" value="2"/>
</dbReference>
<feature type="domain" description="Glycosyltransferase subfamily 4-like N-terminal" evidence="2">
    <location>
        <begin position="14"/>
        <end position="172"/>
    </location>
</feature>
<reference evidence="3 4" key="1">
    <citation type="journal article" date="2011" name="Front. Microbiol.">
        <title>Two Strains of Crocosphaera watsonii with Highly Conserved Genomes are Distinguished by Strain-Specific Features.</title>
        <authorList>
            <person name="Bench S.R."/>
            <person name="Ilikchyan I.N."/>
            <person name="Tripp H.J."/>
            <person name="Zehr J.P."/>
        </authorList>
    </citation>
    <scope>NUCLEOTIDE SEQUENCE [LARGE SCALE GENOMIC DNA]</scope>
    <source>
        <strain evidence="3 4">WH 0003</strain>
    </source>
</reference>
<dbReference type="RefSeq" id="WP_007313151.1">
    <property type="nucleotide sequence ID" value="NZ_AESD01000835.1"/>
</dbReference>
<dbReference type="PANTHER" id="PTHR12526:SF630">
    <property type="entry name" value="GLYCOSYLTRANSFERASE"/>
    <property type="match status" value="1"/>
</dbReference>
<proteinExistence type="predicted"/>
<dbReference type="EMBL" id="AESD01000835">
    <property type="protein sequence ID" value="EHJ09826.1"/>
    <property type="molecule type" value="Genomic_DNA"/>
</dbReference>
<gene>
    <name evidence="3" type="ORF">CWATWH0003_5397</name>
</gene>
<dbReference type="Proteomes" id="UP000003477">
    <property type="component" value="Unassembled WGS sequence"/>
</dbReference>
<dbReference type="Pfam" id="PF00534">
    <property type="entry name" value="Glycos_transf_1"/>
    <property type="match status" value="1"/>
</dbReference>
<dbReference type="PATRIC" id="fig|423471.3.peg.5040"/>
<sequence length="387" mass="44197">MKKKISVLAPDLSGGGGTRVYLLAEVLQKLNYDVKVVGCAFRQPLYPPPPSYLTVEWIPGSDYPQFIGAIWQLLQKIDGDIIYAVKPRPTSLGIAVLKKLQSRKPIILDIDDWEMSWFGGDNWRYYVKPKQLLRDIIKSDGVFRNPQYQWYLKWTHKLIKYADAITINTRFLSNKYGGTYLPHGKDTERFNPENFSPEKSREKYGMSDYKILMFPGTVRPHKGIEDILQAMDLLNREDLKLVLVGGRIIEDGYVNKLINKWQRWIIKLPQQSPEKMPEIVAAAHLIVVPQQLTKTSKAQFPIKLTDGMSMAKPILATKVGDIPEILGHTGYLVDPSSPEQLANKINWIFNHLEEAEKQGQKARERCIQAYSLDSMATILSQVLETVI</sequence>
<dbReference type="CDD" id="cd03801">
    <property type="entry name" value="GT4_PimA-like"/>
    <property type="match status" value="1"/>
</dbReference>
<dbReference type="InterPro" id="IPR028098">
    <property type="entry name" value="Glyco_trans_4-like_N"/>
</dbReference>
<dbReference type="SUPFAM" id="SSF53756">
    <property type="entry name" value="UDP-Glycosyltransferase/glycogen phosphorylase"/>
    <property type="match status" value="1"/>
</dbReference>
<comment type="caution">
    <text evidence="3">The sequence shown here is derived from an EMBL/GenBank/DDBJ whole genome shotgun (WGS) entry which is preliminary data.</text>
</comment>
<evidence type="ECO:0000259" key="2">
    <source>
        <dbReference type="Pfam" id="PF13439"/>
    </source>
</evidence>
<evidence type="ECO:0000313" key="4">
    <source>
        <dbReference type="Proteomes" id="UP000003477"/>
    </source>
</evidence>
<keyword evidence="3" id="KW-0808">Transferase</keyword>
<organism evidence="3 4">
    <name type="scientific">Crocosphaera watsonii WH 0003</name>
    <dbReference type="NCBI Taxonomy" id="423471"/>
    <lineage>
        <taxon>Bacteria</taxon>
        <taxon>Bacillati</taxon>
        <taxon>Cyanobacteriota</taxon>
        <taxon>Cyanophyceae</taxon>
        <taxon>Oscillatoriophycideae</taxon>
        <taxon>Chroococcales</taxon>
        <taxon>Aphanothecaceae</taxon>
        <taxon>Crocosphaera</taxon>
    </lineage>
</organism>
<accession>G5JDA0</accession>